<dbReference type="EMBL" id="UAUF01000010">
    <property type="protein sequence ID" value="SPZ05346.1"/>
    <property type="molecule type" value="Genomic_DNA"/>
</dbReference>
<reference evidence="1 2" key="1">
    <citation type="submission" date="2018-06" db="EMBL/GenBank/DDBJ databases">
        <authorList>
            <consortium name="Pathogen Informatics"/>
            <person name="Doyle S."/>
        </authorList>
    </citation>
    <scope>NUCLEOTIDE SEQUENCE [LARGE SCALE GENOMIC DNA]</scope>
    <source>
        <strain evidence="1 2">NCTC11842</strain>
    </source>
</reference>
<dbReference type="AlphaFoldDB" id="A0A2X2CI51"/>
<accession>A0A2X2CI51</accession>
<evidence type="ECO:0000313" key="1">
    <source>
        <dbReference type="EMBL" id="SPZ05346.1"/>
    </source>
</evidence>
<sequence length="574" mass="65406">MTVDIQNVLSSAISSSNCTIEKLPFVREALGQSQLKPPRKPPFGNAETAKVYRAAKDLAIKHNIFRLCRVHEDVDANQLTICNLWRIKRLADSSISTLEFDLAEERWKEVSEIQGWPEIPFYPIAKTNSLTWWRQVVSLALDKVLDAAGYKDLPESPGRGESPDFKCLPPYKMRGKLKEFYLGRYTESKDRKGKWSHVDGLLKSPSMEAGARALRAAFFEHVYDSTLMSAVLVIDFRQVSFTEYLKYARYRAGFLKVAREHRNLLPILPHINPAYWEMDDLFSRKLWVKDGRSSTKLDRRPISIGRNRVRSFDNVSAWRWMLKASPMILANWLNGGQRSPAMMTNIALASVNIKAPVLAYMKLVRWAYIFDAYGISEAIQRFIRAYLLESARVWKEEGFAVVRPWINQNDGYLVSILDYLDAEGFDHGYPTKRCTWSQLLRRSNEWHLRLALEELDDQLERGGDYEWSSKLPETVIGDIVFTPITNARALIIEGFELKHCVGSSGYIYRCANGGYMVFSVSEPGGARSTLGLAIAQGEVLLDQHQGIRNSAISKKADQAGRKLTSLYREALKKG</sequence>
<dbReference type="InterPro" id="IPR025586">
    <property type="entry name" value="PcfJ"/>
</dbReference>
<dbReference type="RefSeq" id="WP_019366924.1">
    <property type="nucleotide sequence ID" value="NZ_UAUF01000010.1"/>
</dbReference>
<dbReference type="Pfam" id="PF14284">
    <property type="entry name" value="PcfJ"/>
    <property type="match status" value="1"/>
</dbReference>
<dbReference type="Proteomes" id="UP000250443">
    <property type="component" value="Unassembled WGS sequence"/>
</dbReference>
<gene>
    <name evidence="1" type="ORF">NCTC11842_01766</name>
</gene>
<proteinExistence type="predicted"/>
<evidence type="ECO:0000313" key="2">
    <source>
        <dbReference type="Proteomes" id="UP000250443"/>
    </source>
</evidence>
<organism evidence="1 2">
    <name type="scientific">Pseudomonas luteola</name>
    <dbReference type="NCBI Taxonomy" id="47886"/>
    <lineage>
        <taxon>Bacteria</taxon>
        <taxon>Pseudomonadati</taxon>
        <taxon>Pseudomonadota</taxon>
        <taxon>Gammaproteobacteria</taxon>
        <taxon>Pseudomonadales</taxon>
        <taxon>Pseudomonadaceae</taxon>
        <taxon>Pseudomonas</taxon>
    </lineage>
</organism>
<name>A0A2X2CI51_PSELU</name>
<protein>
    <submittedName>
        <fullName evidence="1">Uncharacterized protein</fullName>
    </submittedName>
</protein>